<dbReference type="Gene3D" id="2.40.50.100">
    <property type="match status" value="1"/>
</dbReference>
<keyword evidence="1" id="KW-0276">Fatty acid metabolism</keyword>
<accession>A0A816J6C1</accession>
<dbReference type="UniPathway" id="UPA00094"/>
<evidence type="ECO:0000313" key="3">
    <source>
        <dbReference type="EMBL" id="CAF1809348.1"/>
    </source>
</evidence>
<comment type="pathway">
    <text evidence="1">Lipid metabolism; fatty acid biosynthesis.</text>
</comment>
<dbReference type="Proteomes" id="UP001295469">
    <property type="component" value="Chromosome C04"/>
</dbReference>
<dbReference type="GO" id="GO:0003989">
    <property type="term" value="F:acetyl-CoA carboxylase activity"/>
    <property type="evidence" value="ECO:0007669"/>
    <property type="project" value="InterPro"/>
</dbReference>
<name>A0A816J6C1_BRANA</name>
<gene>
    <name evidence="3" type="ORF">DARMORV10_C04P08350.1</name>
</gene>
<sequence>MVTMVLIVSDRVSSLLTAPRTTTTVGLCHTAYQRTRLRPWRCRVRRLWFWEAGNVTEESYGLWLVLSTYLLDPVTPFVKVGDKVQKGQVVCIIKAMKLMNEIEV</sequence>
<dbReference type="AlphaFoldDB" id="A0A816J6C1"/>
<dbReference type="InterPro" id="IPR000089">
    <property type="entry name" value="Biotin_lipoyl"/>
</dbReference>
<organism evidence="3">
    <name type="scientific">Brassica napus</name>
    <name type="common">Rape</name>
    <dbReference type="NCBI Taxonomy" id="3708"/>
    <lineage>
        <taxon>Eukaryota</taxon>
        <taxon>Viridiplantae</taxon>
        <taxon>Streptophyta</taxon>
        <taxon>Embryophyta</taxon>
        <taxon>Tracheophyta</taxon>
        <taxon>Spermatophyta</taxon>
        <taxon>Magnoliopsida</taxon>
        <taxon>eudicotyledons</taxon>
        <taxon>Gunneridae</taxon>
        <taxon>Pentapetalae</taxon>
        <taxon>rosids</taxon>
        <taxon>malvids</taxon>
        <taxon>Brassicales</taxon>
        <taxon>Brassicaceae</taxon>
        <taxon>Brassiceae</taxon>
        <taxon>Brassica</taxon>
    </lineage>
</organism>
<evidence type="ECO:0000256" key="1">
    <source>
        <dbReference type="RuleBase" id="RU364072"/>
    </source>
</evidence>
<protein>
    <recommendedName>
        <fullName evidence="1">Biotin carboxyl carrier protein of acetyl-CoA carboxylase</fullName>
    </recommendedName>
</protein>
<reference evidence="3" key="1">
    <citation type="submission" date="2021-01" db="EMBL/GenBank/DDBJ databases">
        <authorList>
            <consortium name="Genoscope - CEA"/>
            <person name="William W."/>
        </authorList>
    </citation>
    <scope>NUCLEOTIDE SEQUENCE</scope>
</reference>
<dbReference type="InterPro" id="IPR011053">
    <property type="entry name" value="Single_hybrid_motif"/>
</dbReference>
<dbReference type="Pfam" id="PF00364">
    <property type="entry name" value="Biotin_lipoyl"/>
    <property type="match status" value="1"/>
</dbReference>
<dbReference type="CDD" id="cd06850">
    <property type="entry name" value="biotinyl_domain"/>
    <property type="match status" value="1"/>
</dbReference>
<dbReference type="PRINTS" id="PR01071">
    <property type="entry name" value="ACOABIOTINCC"/>
</dbReference>
<keyword evidence="1" id="KW-0444">Lipid biosynthesis</keyword>
<dbReference type="EMBL" id="HG994368">
    <property type="protein sequence ID" value="CAF1809348.1"/>
    <property type="molecule type" value="Genomic_DNA"/>
</dbReference>
<comment type="function">
    <text evidence="1">This protein is a component of the acetyl coenzyme A carboxylase complex; first, biotin carboxylase catalyzes the carboxylation of the carrier protein and then the transcarboxylase transfers the carboxyl group to form malonyl-CoA.</text>
</comment>
<proteinExistence type="predicted"/>
<keyword evidence="1" id="KW-0443">Lipid metabolism</keyword>
<keyword evidence="1" id="KW-0275">Fatty acid biosynthesis</keyword>
<dbReference type="GO" id="GO:0006633">
    <property type="term" value="P:fatty acid biosynthetic process"/>
    <property type="evidence" value="ECO:0007669"/>
    <property type="project" value="UniProtKB-UniPathway"/>
</dbReference>
<comment type="subcellular location">
    <subcellularLocation>
        <location evidence="1">Plastid</location>
        <location evidence="1">Chloroplast</location>
    </subcellularLocation>
</comment>
<keyword evidence="1" id="KW-0092">Biotin</keyword>
<keyword evidence="1" id="KW-0934">Plastid</keyword>
<dbReference type="GO" id="GO:0009317">
    <property type="term" value="C:acetyl-CoA carboxylase complex"/>
    <property type="evidence" value="ECO:0007669"/>
    <property type="project" value="InterPro"/>
</dbReference>
<dbReference type="SUPFAM" id="SSF51230">
    <property type="entry name" value="Single hybrid motif"/>
    <property type="match status" value="1"/>
</dbReference>
<evidence type="ECO:0000259" key="2">
    <source>
        <dbReference type="Pfam" id="PF00364"/>
    </source>
</evidence>
<keyword evidence="1" id="KW-0150">Chloroplast</keyword>
<feature type="domain" description="Lipoyl-binding" evidence="2">
    <location>
        <begin position="75"/>
        <end position="103"/>
    </location>
</feature>
<dbReference type="InterPro" id="IPR001249">
    <property type="entry name" value="AcCoA_biotinCC"/>
</dbReference>
<dbReference type="GO" id="GO:0009507">
    <property type="term" value="C:chloroplast"/>
    <property type="evidence" value="ECO:0007669"/>
    <property type="project" value="UniProtKB-SubCell"/>
</dbReference>